<dbReference type="EMBL" id="APQQ01000014">
    <property type="protein sequence ID" value="ENW19442.1"/>
    <property type="molecule type" value="Genomic_DNA"/>
</dbReference>
<reference evidence="2 3" key="1">
    <citation type="submission" date="2013-02" db="EMBL/GenBank/DDBJ databases">
        <title>The Genome Sequence of Acinetobacter haemolyticus CIP 64.3.</title>
        <authorList>
            <consortium name="The Broad Institute Genome Sequencing Platform"/>
            <consortium name="The Broad Institute Genome Sequencing Center for Infectious Disease"/>
            <person name="Cerqueira G."/>
            <person name="Feldgarden M."/>
            <person name="Courvalin P."/>
            <person name="Perichon B."/>
            <person name="Grillot-Courvalin C."/>
            <person name="Clermont D."/>
            <person name="Rocha E."/>
            <person name="Yoon E.-J."/>
            <person name="Nemec A."/>
            <person name="Walker B."/>
            <person name="Young S.K."/>
            <person name="Zeng Q."/>
            <person name="Gargeya S."/>
            <person name="Fitzgerald M."/>
            <person name="Haas B."/>
            <person name="Abouelleil A."/>
            <person name="Alvarado L."/>
            <person name="Arachchi H.M."/>
            <person name="Berlin A.M."/>
            <person name="Chapman S.B."/>
            <person name="Dewar J."/>
            <person name="Goldberg J."/>
            <person name="Griggs A."/>
            <person name="Gujja S."/>
            <person name="Hansen M."/>
            <person name="Howarth C."/>
            <person name="Imamovic A."/>
            <person name="Larimer J."/>
            <person name="McCowan C."/>
            <person name="Murphy C."/>
            <person name="Neiman D."/>
            <person name="Pearson M."/>
            <person name="Priest M."/>
            <person name="Roberts A."/>
            <person name="Saif S."/>
            <person name="Shea T."/>
            <person name="Sisk P."/>
            <person name="Sykes S."/>
            <person name="Wortman J."/>
            <person name="Nusbaum C."/>
            <person name="Birren B."/>
        </authorList>
    </citation>
    <scope>NUCLEOTIDE SEQUENCE [LARGE SCALE GENOMIC DNA]</scope>
    <source>
        <strain evidence="2 3">CIP 64.3</strain>
    </source>
</reference>
<protein>
    <submittedName>
        <fullName evidence="2">Uncharacterized protein</fullName>
    </submittedName>
</protein>
<dbReference type="HOGENOM" id="CLU_2285317_0_0_6"/>
<name>N9FA54_ACIHA</name>
<evidence type="ECO:0000313" key="2">
    <source>
        <dbReference type="EMBL" id="ENW19442.1"/>
    </source>
</evidence>
<proteinExistence type="predicted"/>
<keyword evidence="1" id="KW-0812">Transmembrane</keyword>
<gene>
    <name evidence="2" type="ORF">F927_01209</name>
</gene>
<keyword evidence="1" id="KW-1133">Transmembrane helix</keyword>
<comment type="caution">
    <text evidence="2">The sequence shown here is derived from an EMBL/GenBank/DDBJ whole genome shotgun (WGS) entry which is preliminary data.</text>
</comment>
<accession>N9FA54</accession>
<evidence type="ECO:0000313" key="3">
    <source>
        <dbReference type="Proteomes" id="UP000017667"/>
    </source>
</evidence>
<feature type="transmembrane region" description="Helical" evidence="1">
    <location>
        <begin position="6"/>
        <end position="21"/>
    </location>
</feature>
<dbReference type="Proteomes" id="UP000017667">
    <property type="component" value="Unassembled WGS sequence"/>
</dbReference>
<evidence type="ECO:0000256" key="1">
    <source>
        <dbReference type="SAM" id="Phobius"/>
    </source>
</evidence>
<dbReference type="AlphaFoldDB" id="N9FA54"/>
<feature type="transmembrane region" description="Helical" evidence="1">
    <location>
        <begin position="33"/>
        <end position="50"/>
    </location>
</feature>
<keyword evidence="3" id="KW-1185">Reference proteome</keyword>
<sequence>MSILNFGIFFVVLLIVGYFVHKTKWKLRYLTPLCFSFSFLLSLFVFSILFPDDWVHMSFFSINGPNQLAMYALFMSFIFSLLTTLSLIMAVWAARNNVF</sequence>
<organism evidence="2 3">
    <name type="scientific">Acinetobacter haemolyticus CIP 64.3 = MTCC 9819</name>
    <dbReference type="NCBI Taxonomy" id="1217659"/>
    <lineage>
        <taxon>Bacteria</taxon>
        <taxon>Pseudomonadati</taxon>
        <taxon>Pseudomonadota</taxon>
        <taxon>Gammaproteobacteria</taxon>
        <taxon>Moraxellales</taxon>
        <taxon>Moraxellaceae</taxon>
        <taxon>Acinetobacter</taxon>
    </lineage>
</organism>
<feature type="transmembrane region" description="Helical" evidence="1">
    <location>
        <begin position="70"/>
        <end position="94"/>
    </location>
</feature>
<keyword evidence="1" id="KW-0472">Membrane</keyword>